<evidence type="ECO:0000313" key="7">
    <source>
        <dbReference type="EMBL" id="SBW19400.1"/>
    </source>
</evidence>
<dbReference type="EC" id="2.6.1.7" evidence="7"/>
<name>A0A1C3NVC8_9ACTN</name>
<dbReference type="Gene3D" id="3.40.640.10">
    <property type="entry name" value="Type I PLP-dependent aspartate aminotransferase-like (Major domain)"/>
    <property type="match status" value="1"/>
</dbReference>
<dbReference type="InterPro" id="IPR015424">
    <property type="entry name" value="PyrdxlP-dep_Trfase"/>
</dbReference>
<dbReference type="Pfam" id="PF00155">
    <property type="entry name" value="Aminotran_1_2"/>
    <property type="match status" value="1"/>
</dbReference>
<dbReference type="GO" id="GO:0030170">
    <property type="term" value="F:pyridoxal phosphate binding"/>
    <property type="evidence" value="ECO:0007669"/>
    <property type="project" value="InterPro"/>
</dbReference>
<accession>A0A1C3NVC8</accession>
<dbReference type="GO" id="GO:0005737">
    <property type="term" value="C:cytoplasm"/>
    <property type="evidence" value="ECO:0007669"/>
    <property type="project" value="TreeGrafter"/>
</dbReference>
<dbReference type="FunFam" id="3.40.640.10:FF:000033">
    <property type="entry name" value="Aspartate aminotransferase"/>
    <property type="match status" value="1"/>
</dbReference>
<dbReference type="Proteomes" id="UP000199013">
    <property type="component" value="Unassembled WGS sequence"/>
</dbReference>
<keyword evidence="3 7" id="KW-0032">Aminotransferase</keyword>
<dbReference type="EMBL" id="FLUV01000557">
    <property type="protein sequence ID" value="SBW19400.1"/>
    <property type="molecule type" value="Genomic_DNA"/>
</dbReference>
<comment type="similarity">
    <text evidence="2">Belongs to the class-I pyridoxal-phosphate-dependent aminotransferase family.</text>
</comment>
<evidence type="ECO:0000259" key="6">
    <source>
        <dbReference type="Pfam" id="PF00155"/>
    </source>
</evidence>
<dbReference type="InterPro" id="IPR004839">
    <property type="entry name" value="Aminotransferase_I/II_large"/>
</dbReference>
<dbReference type="InterPro" id="IPR051326">
    <property type="entry name" value="Kynurenine-oxoglutarate_AT"/>
</dbReference>
<dbReference type="Gene3D" id="3.90.1150.10">
    <property type="entry name" value="Aspartate Aminotransferase, domain 1"/>
    <property type="match status" value="1"/>
</dbReference>
<evidence type="ECO:0000256" key="1">
    <source>
        <dbReference type="ARBA" id="ARBA00001933"/>
    </source>
</evidence>
<evidence type="ECO:0000256" key="3">
    <source>
        <dbReference type="ARBA" id="ARBA00022576"/>
    </source>
</evidence>
<proteinExistence type="inferred from homology"/>
<evidence type="ECO:0000313" key="8">
    <source>
        <dbReference type="Proteomes" id="UP000199013"/>
    </source>
</evidence>
<evidence type="ECO:0000256" key="2">
    <source>
        <dbReference type="ARBA" id="ARBA00007441"/>
    </source>
</evidence>
<dbReference type="CDD" id="cd00609">
    <property type="entry name" value="AAT_like"/>
    <property type="match status" value="1"/>
</dbReference>
<protein>
    <submittedName>
        <fullName evidence="7">Kynurenine-oxoglutarate transaminase</fullName>
        <ecNumber evidence="7">2.6.1.7</ecNumber>
    </submittedName>
</protein>
<dbReference type="GO" id="GO:0016212">
    <property type="term" value="F:kynurenine-oxoglutarate transaminase activity"/>
    <property type="evidence" value="ECO:0007669"/>
    <property type="project" value="UniProtKB-EC"/>
</dbReference>
<keyword evidence="4 7" id="KW-0808">Transferase</keyword>
<sequence length="455" mass="48503">MAFGRSGPARCPACRQALGHDGLVTERVSAGQSNTASVVADSTVALSDARLADAGLVGGGSVRPDAGIPARVSAKAGTFTESVIREMTRLCLAHAGINLAQGFPDFPCPDELKEAAKAAIDADDNQYAITWGARAFRHAIAAKVARTYPGWTVDPEIEICVTCGSTEAMMATMLALVDPGEEVLLFEPFYENYGPDAILSGARPRFVPLHEPDWSIDEAQLRAAFSDRVRAVVVNTPHNPTGKVFTRAELELIAELCQRHDALVITDEIYEHIQYLGPGGHIPPATVPGLADRTITVNALSKTYAVTGWRVGWTIAPPAYTSAIRKVHDFLTVGAAAPLQAGGVAAMALPPSYYDGIAAEYRERRDLLCGALAAAGFRFRPPDGAYYVMCDTRALDPDGDDVAFARRLLETAGVAAVPGSSFFANPADGRHIVRFAFPKRLDTLRAAAQRLSTLA</sequence>
<feature type="domain" description="Aminotransferase class I/classII large" evidence="6">
    <location>
        <begin position="97"/>
        <end position="430"/>
    </location>
</feature>
<gene>
    <name evidence="7" type="ORF">FDG2_1332</name>
</gene>
<comment type="cofactor">
    <cofactor evidence="1">
        <name>pyridoxal 5'-phosphate</name>
        <dbReference type="ChEBI" id="CHEBI:597326"/>
    </cofactor>
</comment>
<keyword evidence="8" id="KW-1185">Reference proteome</keyword>
<keyword evidence="5" id="KW-0663">Pyridoxal phosphate</keyword>
<dbReference type="PANTHER" id="PTHR43807:SF20">
    <property type="entry name" value="FI04487P"/>
    <property type="match status" value="1"/>
</dbReference>
<dbReference type="InterPro" id="IPR015422">
    <property type="entry name" value="PyrdxlP-dep_Trfase_small"/>
</dbReference>
<evidence type="ECO:0000256" key="4">
    <source>
        <dbReference type="ARBA" id="ARBA00022679"/>
    </source>
</evidence>
<dbReference type="AlphaFoldDB" id="A0A1C3NVC8"/>
<dbReference type="InterPro" id="IPR015421">
    <property type="entry name" value="PyrdxlP-dep_Trfase_major"/>
</dbReference>
<dbReference type="SUPFAM" id="SSF53383">
    <property type="entry name" value="PLP-dependent transferases"/>
    <property type="match status" value="1"/>
</dbReference>
<dbReference type="PANTHER" id="PTHR43807">
    <property type="entry name" value="FI04487P"/>
    <property type="match status" value="1"/>
</dbReference>
<reference evidence="8" key="1">
    <citation type="submission" date="2016-02" db="EMBL/GenBank/DDBJ databases">
        <authorList>
            <person name="Wibberg D."/>
        </authorList>
    </citation>
    <scope>NUCLEOTIDE SEQUENCE [LARGE SCALE GENOMIC DNA]</scope>
</reference>
<organism evidence="7 8">
    <name type="scientific">Candidatus Protofrankia californiensis</name>
    <dbReference type="NCBI Taxonomy" id="1839754"/>
    <lineage>
        <taxon>Bacteria</taxon>
        <taxon>Bacillati</taxon>
        <taxon>Actinomycetota</taxon>
        <taxon>Actinomycetes</taxon>
        <taxon>Frankiales</taxon>
        <taxon>Frankiaceae</taxon>
        <taxon>Protofrankia</taxon>
    </lineage>
</organism>
<evidence type="ECO:0000256" key="5">
    <source>
        <dbReference type="ARBA" id="ARBA00022898"/>
    </source>
</evidence>